<dbReference type="EC" id="2.3.2.27" evidence="2"/>
<evidence type="ECO:0000256" key="4">
    <source>
        <dbReference type="ARBA" id="ARBA00022741"/>
    </source>
</evidence>
<gene>
    <name evidence="11" type="ORF">LTRI10_LOCUS53026</name>
</gene>
<feature type="domain" description="Protein kinase" evidence="10">
    <location>
        <begin position="525"/>
        <end position="794"/>
    </location>
</feature>
<reference evidence="11 12" key="1">
    <citation type="submission" date="2024-04" db="EMBL/GenBank/DDBJ databases">
        <authorList>
            <person name="Fracassetti M."/>
        </authorList>
    </citation>
    <scope>NUCLEOTIDE SEQUENCE [LARGE SCALE GENOMIC DNA]</scope>
</reference>
<dbReference type="SUPFAM" id="SSF52402">
    <property type="entry name" value="Adenine nucleotide alpha hydrolases-like"/>
    <property type="match status" value="1"/>
</dbReference>
<dbReference type="Gene3D" id="3.30.200.20">
    <property type="entry name" value="Phosphorylase Kinase, domain 1"/>
    <property type="match status" value="1"/>
</dbReference>
<feature type="compositionally biased region" description="Low complexity" evidence="9">
    <location>
        <begin position="276"/>
        <end position="291"/>
    </location>
</feature>
<dbReference type="AlphaFoldDB" id="A0AAV2GSR7"/>
<comment type="catalytic activity">
    <reaction evidence="1">
        <text>S-ubiquitinyl-[E2 ubiquitin-conjugating enzyme]-L-cysteine + [acceptor protein]-L-lysine = [E2 ubiquitin-conjugating enzyme]-L-cysteine + N(6)-ubiquitinyl-[acceptor protein]-L-lysine.</text>
        <dbReference type="EC" id="2.3.2.27"/>
    </reaction>
</comment>
<evidence type="ECO:0000256" key="7">
    <source>
        <dbReference type="ARBA" id="ARBA00022840"/>
    </source>
</evidence>
<name>A0AAV2GSR7_9ROSI</name>
<dbReference type="Proteomes" id="UP001497516">
    <property type="component" value="Chromosome 9"/>
</dbReference>
<dbReference type="InterPro" id="IPR000719">
    <property type="entry name" value="Prot_kinase_dom"/>
</dbReference>
<evidence type="ECO:0000313" key="11">
    <source>
        <dbReference type="EMBL" id="CAL1413823.1"/>
    </source>
</evidence>
<dbReference type="PANTHER" id="PTHR45647:SF100">
    <property type="entry name" value="U-BOX DOMAIN-CONTAINING PROTEIN 33"/>
    <property type="match status" value="1"/>
</dbReference>
<organism evidence="11 12">
    <name type="scientific">Linum trigynum</name>
    <dbReference type="NCBI Taxonomy" id="586398"/>
    <lineage>
        <taxon>Eukaryota</taxon>
        <taxon>Viridiplantae</taxon>
        <taxon>Streptophyta</taxon>
        <taxon>Embryophyta</taxon>
        <taxon>Tracheophyta</taxon>
        <taxon>Spermatophyta</taxon>
        <taxon>Magnoliopsida</taxon>
        <taxon>eudicotyledons</taxon>
        <taxon>Gunneridae</taxon>
        <taxon>Pentapetalae</taxon>
        <taxon>rosids</taxon>
        <taxon>fabids</taxon>
        <taxon>Malpighiales</taxon>
        <taxon>Linaceae</taxon>
        <taxon>Linum</taxon>
    </lineage>
</organism>
<feature type="compositionally biased region" description="Basic and acidic residues" evidence="9">
    <location>
        <begin position="324"/>
        <end position="340"/>
    </location>
</feature>
<sequence length="801" mass="88885">MSSKSLAREEAATRRRRPAAIEADEKVYVAVGKIVKESKSVLTWTLQNNSAGKKICIILVHQPSNKLPLFGGIQEAETRKRHEKERSAAHKILDDYISICQKMGFRAEKLMVENDSIAKGILEIISSYGVRNLVMGAASDSRYSRNMMEVKSRKAISVRLQAPALCQICFVCKSRLINIREGISDVGNYVRSFVDQPDFNFQQEQPTTLFRSRSAVHRRSGLLQLATAPQDSLSEVNGGCYGGGGGGGRVSCSTTTITDENDGNPSTPRDTSAEFNGSESRSPRSSVLSLSSSGGIAVGSVGANSNFSRFLAPVGMELMNSDSISKHDEPIGGDHLKRAVGDPSTLSSGNSRRESLDDAVRRAKAEKEAFEEFISLKRDALDEAVRRANAEKVASEAIETAKALENLLSEELKRRKETEAILSKEKEELRVALEQKNRLDRQMADYYQMVKELEQKIISAVELMKHYKQERDELQIEHDNVTKEAEELKRARAEQASTSAAEPPPTTQLSPLFTESEIEEATNNFSDSVKIGEGGFGKIYKAELRYTQVAIKLLDPNGLQGPAEFHKEVDILSKMRHPNLVTLIGACPESYALIYEYLPNGSLEDRLNRKGDSTALPWRIRLRIAAEICSVLIFLHSCKPQSIVHGDVKPSNILLDANFVSKLSDFGIARWLHNREGSSANRTVFWRTDPKGTLAYIDPEFFGTGKLTAKSDVYSFGVILLRLLTGRPAVGLPTEVQCALSDGHLEEILDPSAGEWPLRRAEELAKMALRCCELNRQSRPDLAAEVWGVLKLFFFLDDRER</sequence>
<keyword evidence="12" id="KW-1185">Reference proteome</keyword>
<dbReference type="InterPro" id="IPR011009">
    <property type="entry name" value="Kinase-like_dom_sf"/>
</dbReference>
<dbReference type="InterPro" id="IPR008271">
    <property type="entry name" value="Ser/Thr_kinase_AS"/>
</dbReference>
<keyword evidence="7 8" id="KW-0067">ATP-binding</keyword>
<keyword evidence="4 8" id="KW-0547">Nucleotide-binding</keyword>
<feature type="region of interest" description="Disordered" evidence="9">
    <location>
        <begin position="323"/>
        <end position="358"/>
    </location>
</feature>
<evidence type="ECO:0000256" key="5">
    <source>
        <dbReference type="ARBA" id="ARBA00022777"/>
    </source>
</evidence>
<evidence type="ECO:0000256" key="3">
    <source>
        <dbReference type="ARBA" id="ARBA00022679"/>
    </source>
</evidence>
<dbReference type="PROSITE" id="PS50011">
    <property type="entry name" value="PROTEIN_KINASE_DOM"/>
    <property type="match status" value="1"/>
</dbReference>
<dbReference type="SMART" id="SM00220">
    <property type="entry name" value="S_TKc"/>
    <property type="match status" value="1"/>
</dbReference>
<feature type="region of interest" description="Disordered" evidence="9">
    <location>
        <begin position="251"/>
        <end position="291"/>
    </location>
</feature>
<feature type="region of interest" description="Disordered" evidence="9">
    <location>
        <begin position="485"/>
        <end position="510"/>
    </location>
</feature>
<dbReference type="PANTHER" id="PTHR45647">
    <property type="entry name" value="OS02G0152300 PROTEIN"/>
    <property type="match status" value="1"/>
</dbReference>
<protein>
    <recommendedName>
        <fullName evidence="2">RING-type E3 ubiquitin transferase</fullName>
        <ecNumber evidence="2">2.3.2.27</ecNumber>
    </recommendedName>
</protein>
<evidence type="ECO:0000256" key="2">
    <source>
        <dbReference type="ARBA" id="ARBA00012483"/>
    </source>
</evidence>
<dbReference type="InterPro" id="IPR017441">
    <property type="entry name" value="Protein_kinase_ATP_BS"/>
</dbReference>
<dbReference type="Pfam" id="PF00069">
    <property type="entry name" value="Pkinase"/>
    <property type="match status" value="1"/>
</dbReference>
<evidence type="ECO:0000256" key="8">
    <source>
        <dbReference type="PROSITE-ProRule" id="PRU10141"/>
    </source>
</evidence>
<feature type="compositionally biased region" description="Polar residues" evidence="9">
    <location>
        <begin position="251"/>
        <end position="275"/>
    </location>
</feature>
<dbReference type="GO" id="GO:0004672">
    <property type="term" value="F:protein kinase activity"/>
    <property type="evidence" value="ECO:0007669"/>
    <property type="project" value="InterPro"/>
</dbReference>
<dbReference type="Gene3D" id="1.10.510.10">
    <property type="entry name" value="Transferase(Phosphotransferase) domain 1"/>
    <property type="match status" value="1"/>
</dbReference>
<accession>A0AAV2GSR7</accession>
<dbReference type="GO" id="GO:0005524">
    <property type="term" value="F:ATP binding"/>
    <property type="evidence" value="ECO:0007669"/>
    <property type="project" value="UniProtKB-UniRule"/>
</dbReference>
<keyword evidence="3" id="KW-0808">Transferase</keyword>
<dbReference type="EMBL" id="OZ034822">
    <property type="protein sequence ID" value="CAL1413823.1"/>
    <property type="molecule type" value="Genomic_DNA"/>
</dbReference>
<evidence type="ECO:0000256" key="6">
    <source>
        <dbReference type="ARBA" id="ARBA00022786"/>
    </source>
</evidence>
<evidence type="ECO:0000259" key="10">
    <source>
        <dbReference type="PROSITE" id="PS50011"/>
    </source>
</evidence>
<dbReference type="Gene3D" id="3.40.50.620">
    <property type="entry name" value="HUPs"/>
    <property type="match status" value="1"/>
</dbReference>
<dbReference type="CDD" id="cd01989">
    <property type="entry name" value="USP_STK_Ubox_N"/>
    <property type="match status" value="1"/>
</dbReference>
<keyword evidence="5" id="KW-0418">Kinase</keyword>
<evidence type="ECO:0000256" key="9">
    <source>
        <dbReference type="SAM" id="MobiDB-lite"/>
    </source>
</evidence>
<evidence type="ECO:0000313" key="12">
    <source>
        <dbReference type="Proteomes" id="UP001497516"/>
    </source>
</evidence>
<dbReference type="GO" id="GO:0061630">
    <property type="term" value="F:ubiquitin protein ligase activity"/>
    <property type="evidence" value="ECO:0007669"/>
    <property type="project" value="UniProtKB-EC"/>
</dbReference>
<dbReference type="InterPro" id="IPR051348">
    <property type="entry name" value="U-box_ubiquitin_ligases"/>
</dbReference>
<feature type="binding site" evidence="8">
    <location>
        <position position="552"/>
    </location>
    <ligand>
        <name>ATP</name>
        <dbReference type="ChEBI" id="CHEBI:30616"/>
    </ligand>
</feature>
<dbReference type="PROSITE" id="PS00108">
    <property type="entry name" value="PROTEIN_KINASE_ST"/>
    <property type="match status" value="1"/>
</dbReference>
<dbReference type="SUPFAM" id="SSF56112">
    <property type="entry name" value="Protein kinase-like (PK-like)"/>
    <property type="match status" value="1"/>
</dbReference>
<dbReference type="PROSITE" id="PS00107">
    <property type="entry name" value="PROTEIN_KINASE_ATP"/>
    <property type="match status" value="1"/>
</dbReference>
<evidence type="ECO:0000256" key="1">
    <source>
        <dbReference type="ARBA" id="ARBA00000900"/>
    </source>
</evidence>
<dbReference type="InterPro" id="IPR014729">
    <property type="entry name" value="Rossmann-like_a/b/a_fold"/>
</dbReference>
<keyword evidence="6" id="KW-0833">Ubl conjugation pathway</keyword>
<proteinExistence type="predicted"/>